<accession>A0ABT4WB63</accession>
<feature type="domain" description="Glycosyltransferase 2-like" evidence="2">
    <location>
        <begin position="9"/>
        <end position="134"/>
    </location>
</feature>
<dbReference type="PANTHER" id="PTHR43630">
    <property type="entry name" value="POLY-BETA-1,6-N-ACETYL-D-GLUCOSAMINE SYNTHASE"/>
    <property type="match status" value="1"/>
</dbReference>
<evidence type="ECO:0000259" key="2">
    <source>
        <dbReference type="Pfam" id="PF00535"/>
    </source>
</evidence>
<dbReference type="Pfam" id="PF00535">
    <property type="entry name" value="Glycos_transf_2"/>
    <property type="match status" value="1"/>
</dbReference>
<dbReference type="Gene3D" id="3.90.550.10">
    <property type="entry name" value="Spore Coat Polysaccharide Biosynthesis Protein SpsA, Chain A"/>
    <property type="match status" value="1"/>
</dbReference>
<dbReference type="PANTHER" id="PTHR43630:SF2">
    <property type="entry name" value="GLYCOSYLTRANSFERASE"/>
    <property type="match status" value="1"/>
</dbReference>
<evidence type="ECO:0000313" key="3">
    <source>
        <dbReference type="EMBL" id="MDA6069786.1"/>
    </source>
</evidence>
<gene>
    <name evidence="3" type="ORF">NJT12_09160</name>
</gene>
<organism evidence="3 4">
    <name type="scientific">Flavobacterium azizsancarii</name>
    <dbReference type="NCBI Taxonomy" id="2961580"/>
    <lineage>
        <taxon>Bacteria</taxon>
        <taxon>Pseudomonadati</taxon>
        <taxon>Bacteroidota</taxon>
        <taxon>Flavobacteriia</taxon>
        <taxon>Flavobacteriales</taxon>
        <taxon>Flavobacteriaceae</taxon>
        <taxon>Flavobacterium</taxon>
    </lineage>
</organism>
<dbReference type="CDD" id="cd02511">
    <property type="entry name" value="Beta4Glucosyltransferase"/>
    <property type="match status" value="1"/>
</dbReference>
<proteinExistence type="inferred from homology"/>
<dbReference type="RefSeq" id="WP_271335593.1">
    <property type="nucleotide sequence ID" value="NZ_JAMZNK010000011.1"/>
</dbReference>
<dbReference type="InterPro" id="IPR029044">
    <property type="entry name" value="Nucleotide-diphossugar_trans"/>
</dbReference>
<keyword evidence="4" id="KW-1185">Reference proteome</keyword>
<comment type="similarity">
    <text evidence="1">Belongs to the glycosyltransferase 2 family. WaaE/KdtX subfamily.</text>
</comment>
<evidence type="ECO:0000313" key="4">
    <source>
        <dbReference type="Proteomes" id="UP001212170"/>
    </source>
</evidence>
<name>A0ABT4WB63_9FLAO</name>
<dbReference type="Proteomes" id="UP001212170">
    <property type="component" value="Unassembled WGS sequence"/>
</dbReference>
<evidence type="ECO:0000256" key="1">
    <source>
        <dbReference type="ARBA" id="ARBA00038494"/>
    </source>
</evidence>
<comment type="caution">
    <text evidence="3">The sequence shown here is derived from an EMBL/GenBank/DDBJ whole genome shotgun (WGS) entry which is preliminary data.</text>
</comment>
<dbReference type="EMBL" id="JAMZNK010000011">
    <property type="protein sequence ID" value="MDA6069786.1"/>
    <property type="molecule type" value="Genomic_DNA"/>
</dbReference>
<sequence>MFKEGKKLSVIILTYNEEFYIADAIRSVEFADEIIVLDSNSTDATAEIVSNLGATLIFRKFDNYSNQRNHAIESATGEWVLFLDADERVSEKLKHEILDCINLNNCDAFRIWFPHFFMDRFLFHYTDKVTRLIKNDNIRFENEVHEKLVLKSKPPVLKNHMIHYTYKNLFHFISKKDKYAWFQAQMSFEKGKKATLFLLMFKPFYRFFHTYFIKRVYLDGVPGLAAAAIDAYGVFSRYAKIILLEKKLE</sequence>
<protein>
    <submittedName>
        <fullName evidence="3">Glycosyltransferase family 2 protein</fullName>
    </submittedName>
</protein>
<reference evidence="3 4" key="1">
    <citation type="journal article" date="2023" name="Chemosphere">
        <title>Whole genome analysis of Flavobacterium aziz-sancarii sp. nov., isolated from Ardley Island (Antarctica), revealed a rich resistome and bioremediation potential.</title>
        <authorList>
            <person name="Otur C."/>
            <person name="Okay S."/>
            <person name="Kurt-Kizildogan A."/>
        </authorList>
    </citation>
    <scope>NUCLEOTIDE SEQUENCE [LARGE SCALE GENOMIC DNA]</scope>
    <source>
        <strain evidence="3 4">AC</strain>
    </source>
</reference>
<dbReference type="SUPFAM" id="SSF53448">
    <property type="entry name" value="Nucleotide-diphospho-sugar transferases"/>
    <property type="match status" value="1"/>
</dbReference>
<dbReference type="InterPro" id="IPR001173">
    <property type="entry name" value="Glyco_trans_2-like"/>
</dbReference>